<dbReference type="PANTHER" id="PTHR42755">
    <property type="entry name" value="3-DEOXY-MANNO-OCTULOSONATE CYTIDYLYLTRANSFERASE"/>
    <property type="match status" value="1"/>
</dbReference>
<dbReference type="UniPathway" id="UPA00958"/>
<dbReference type="EC" id="2.4.99.12" evidence="2 8"/>
<comment type="caution">
    <text evidence="10">The sequence shown here is derived from an EMBL/GenBank/DDBJ whole genome shotgun (WGS) entry which is preliminary data.</text>
</comment>
<organism evidence="10 11">
    <name type="scientific">Taibaiella soli</name>
    <dbReference type="NCBI Taxonomy" id="1649169"/>
    <lineage>
        <taxon>Bacteria</taxon>
        <taxon>Pseudomonadati</taxon>
        <taxon>Bacteroidota</taxon>
        <taxon>Chitinophagia</taxon>
        <taxon>Chitinophagales</taxon>
        <taxon>Chitinophagaceae</taxon>
        <taxon>Taibaiella</taxon>
    </lineage>
</organism>
<dbReference type="GO" id="GO:0009245">
    <property type="term" value="P:lipid A biosynthetic process"/>
    <property type="evidence" value="ECO:0007669"/>
    <property type="project" value="TreeGrafter"/>
</dbReference>
<keyword evidence="8" id="KW-0448">Lipopolysaccharide biosynthesis</keyword>
<evidence type="ECO:0000259" key="9">
    <source>
        <dbReference type="Pfam" id="PF04413"/>
    </source>
</evidence>
<dbReference type="Gene3D" id="3.40.50.11720">
    <property type="entry name" value="3-Deoxy-D-manno-octulosonic-acid transferase, N-terminal domain"/>
    <property type="match status" value="1"/>
</dbReference>
<evidence type="ECO:0000313" key="10">
    <source>
        <dbReference type="EMBL" id="PZF72510.1"/>
    </source>
</evidence>
<dbReference type="EMBL" id="QKTW01000017">
    <property type="protein sequence ID" value="PZF72510.1"/>
    <property type="molecule type" value="Genomic_DNA"/>
</dbReference>
<comment type="subcellular location">
    <subcellularLocation>
        <location evidence="8">Cell membrane</location>
    </subcellularLocation>
</comment>
<evidence type="ECO:0000256" key="8">
    <source>
        <dbReference type="RuleBase" id="RU365103"/>
    </source>
</evidence>
<evidence type="ECO:0000256" key="2">
    <source>
        <dbReference type="ARBA" id="ARBA00012621"/>
    </source>
</evidence>
<keyword evidence="8" id="KW-0812">Transmembrane</keyword>
<dbReference type="GO" id="GO:0005886">
    <property type="term" value="C:plasma membrane"/>
    <property type="evidence" value="ECO:0007669"/>
    <property type="project" value="UniProtKB-SubCell"/>
</dbReference>
<dbReference type="GO" id="GO:0009244">
    <property type="term" value="P:lipopolysaccharide core region biosynthetic process"/>
    <property type="evidence" value="ECO:0007669"/>
    <property type="project" value="UniProtKB-UniRule"/>
</dbReference>
<evidence type="ECO:0000256" key="6">
    <source>
        <dbReference type="ARBA" id="ARBA00049183"/>
    </source>
</evidence>
<keyword evidence="4 8" id="KW-0808">Transferase</keyword>
<dbReference type="InterPro" id="IPR038107">
    <property type="entry name" value="Glycos_transf_N_sf"/>
</dbReference>
<dbReference type="OrthoDB" id="9789797at2"/>
<keyword evidence="8" id="KW-1003">Cell membrane</keyword>
<evidence type="ECO:0000256" key="5">
    <source>
        <dbReference type="ARBA" id="ARBA00031445"/>
    </source>
</evidence>
<dbReference type="Proteomes" id="UP000248745">
    <property type="component" value="Unassembled WGS sequence"/>
</dbReference>
<keyword evidence="8" id="KW-0472">Membrane</keyword>
<accession>A0A2W2AJV1</accession>
<dbReference type="PANTHER" id="PTHR42755:SF1">
    <property type="entry name" value="3-DEOXY-D-MANNO-OCTULOSONIC ACID TRANSFERASE, MITOCHONDRIAL-RELATED"/>
    <property type="match status" value="1"/>
</dbReference>
<feature type="active site" description="Proton acceptor" evidence="7">
    <location>
        <position position="62"/>
    </location>
</feature>
<evidence type="ECO:0000256" key="7">
    <source>
        <dbReference type="PIRSR" id="PIRSR639901-1"/>
    </source>
</evidence>
<reference evidence="10 11" key="1">
    <citation type="submission" date="2018-06" db="EMBL/GenBank/DDBJ databases">
        <title>Mucibacter soli gen. nov., sp. nov., a new member of the family Chitinophagaceae producing mucin.</title>
        <authorList>
            <person name="Kim M.-K."/>
            <person name="Park S."/>
            <person name="Kim T.-S."/>
            <person name="Joung Y."/>
            <person name="Han J.-H."/>
            <person name="Kim S.B."/>
        </authorList>
    </citation>
    <scope>NUCLEOTIDE SEQUENCE [LARGE SCALE GENOMIC DNA]</scope>
    <source>
        <strain evidence="10 11">R1-15</strain>
    </source>
</reference>
<dbReference type="GO" id="GO:0043842">
    <property type="term" value="F:Kdo transferase activity"/>
    <property type="evidence" value="ECO:0007669"/>
    <property type="project" value="UniProtKB-EC"/>
</dbReference>
<dbReference type="RefSeq" id="WP_110999100.1">
    <property type="nucleotide sequence ID" value="NZ_QKTW01000017.1"/>
</dbReference>
<dbReference type="Gene3D" id="3.40.50.2000">
    <property type="entry name" value="Glycogen Phosphorylase B"/>
    <property type="match status" value="1"/>
</dbReference>
<sequence>MGIVLYWLGINLYLLVLRIAALFHPKAKLFVKGRKGLLPQIKYALINERRPRIWMHCASLGEFEQGRPVLEQLRKDYPQFAFVLTFFSPSGYEVRKNYEGADYVFYLPTDSARNARLFLEYVQPKLCLFVKYDFWYYFLSAIGNRDIPLLLVSAIFRDNQGFFKWYGQLQRRMLFAFTHIFVQNSASQRLLQKIGYDSVTVSGDTRFDRVIEALDQPVKDLPKIRAFCNQHKILVAGSTWPDDERLLHKAFAQLPENWKLILVPHEVHEAHIYDLEKLWGDVAGKWSDETDWANKRVVIIDTVGLLLQLYRCGDIAWIGGGFGKAGVHNVLEPAVYGMPCLYGPVYHQFLEAIALVACGGGFEIESPEQLVNCIRYWETEPDAYTNASKAAAQYVKENAGATQKITSYLVAKNCISMV</sequence>
<evidence type="ECO:0000256" key="4">
    <source>
        <dbReference type="ARBA" id="ARBA00022679"/>
    </source>
</evidence>
<comment type="function">
    <text evidence="8">Involved in lipopolysaccharide (LPS) biosynthesis. Catalyzes the transfer of 3-deoxy-D-manno-octulosonate (Kdo) residue(s) from CMP-Kdo to lipid IV(A), the tetraacyldisaccharide-1,4'-bisphosphate precursor of lipid A.</text>
</comment>
<evidence type="ECO:0000313" key="11">
    <source>
        <dbReference type="Proteomes" id="UP000248745"/>
    </source>
</evidence>
<proteinExistence type="inferred from homology"/>
<keyword evidence="11" id="KW-1185">Reference proteome</keyword>
<protein>
    <recommendedName>
        <fullName evidence="3 8">3-deoxy-D-manno-octulosonic acid transferase</fullName>
        <shortName evidence="8">Kdo transferase</shortName>
        <ecNumber evidence="2 8">2.4.99.12</ecNumber>
    </recommendedName>
    <alternativeName>
        <fullName evidence="5 8">Lipid IV(A) 3-deoxy-D-manno-octulosonic acid transferase</fullName>
    </alternativeName>
</protein>
<name>A0A2W2AJV1_9BACT</name>
<comment type="catalytic activity">
    <reaction evidence="6 8">
        <text>lipid IVA (E. coli) + CMP-3-deoxy-beta-D-manno-octulosonate = alpha-Kdo-(2-&gt;6)-lipid IVA (E. coli) + CMP + H(+)</text>
        <dbReference type="Rhea" id="RHEA:28066"/>
        <dbReference type="ChEBI" id="CHEBI:15378"/>
        <dbReference type="ChEBI" id="CHEBI:58603"/>
        <dbReference type="ChEBI" id="CHEBI:60364"/>
        <dbReference type="ChEBI" id="CHEBI:60377"/>
        <dbReference type="ChEBI" id="CHEBI:85987"/>
        <dbReference type="EC" id="2.4.99.12"/>
    </reaction>
</comment>
<dbReference type="InterPro" id="IPR007507">
    <property type="entry name" value="Glycos_transf_N"/>
</dbReference>
<evidence type="ECO:0000256" key="3">
    <source>
        <dbReference type="ARBA" id="ARBA00019077"/>
    </source>
</evidence>
<evidence type="ECO:0000256" key="1">
    <source>
        <dbReference type="ARBA" id="ARBA00004713"/>
    </source>
</evidence>
<comment type="pathway">
    <text evidence="1 8">Bacterial outer membrane biogenesis; LPS core biosynthesis.</text>
</comment>
<feature type="transmembrane region" description="Helical" evidence="8">
    <location>
        <begin position="6"/>
        <end position="25"/>
    </location>
</feature>
<feature type="domain" description="3-deoxy-D-manno-octulosonic-acid transferase N-terminal" evidence="9">
    <location>
        <begin position="47"/>
        <end position="208"/>
    </location>
</feature>
<comment type="similarity">
    <text evidence="8">Belongs to the glycosyltransferase group 1 family.</text>
</comment>
<dbReference type="Pfam" id="PF04413">
    <property type="entry name" value="Glycos_transf_N"/>
    <property type="match status" value="1"/>
</dbReference>
<dbReference type="InterPro" id="IPR039901">
    <property type="entry name" value="Kdotransferase"/>
</dbReference>
<keyword evidence="8" id="KW-1133">Transmembrane helix</keyword>
<dbReference type="SUPFAM" id="SSF53756">
    <property type="entry name" value="UDP-Glycosyltransferase/glycogen phosphorylase"/>
    <property type="match status" value="1"/>
</dbReference>
<dbReference type="AlphaFoldDB" id="A0A2W2AJV1"/>
<gene>
    <name evidence="10" type="ORF">DN068_11640</name>
</gene>